<reference evidence="2" key="1">
    <citation type="submission" date="2018-01" db="EMBL/GenBank/DDBJ databases">
        <title>An insight into the sialome of Amazonian anophelines.</title>
        <authorList>
            <person name="Ribeiro J.M."/>
            <person name="Scarpassa V."/>
            <person name="Calvo E."/>
        </authorList>
    </citation>
    <scope>NUCLEOTIDE SEQUENCE</scope>
</reference>
<feature type="signal peptide" evidence="1">
    <location>
        <begin position="1"/>
        <end position="20"/>
    </location>
</feature>
<accession>A0A2M4DAU8</accession>
<sequence length="93" mass="10466">MYRWELLLLLWLCGCRWSECLWQSRIERVNRLSHSTSSQCSTTAGSSGGVIEGTILKFLLVDLHVGRKLFRAVECFVTNLANTIGVTPCRCSS</sequence>
<dbReference type="EMBL" id="GGFL01010497">
    <property type="protein sequence ID" value="MBW74675.1"/>
    <property type="molecule type" value="Transcribed_RNA"/>
</dbReference>
<protein>
    <submittedName>
        <fullName evidence="2">Putative secreted protein</fullName>
    </submittedName>
</protein>
<dbReference type="AlphaFoldDB" id="A0A2M4DAU8"/>
<evidence type="ECO:0000313" key="2">
    <source>
        <dbReference type="EMBL" id="MBW74675.1"/>
    </source>
</evidence>
<proteinExistence type="predicted"/>
<keyword evidence="1" id="KW-0732">Signal</keyword>
<evidence type="ECO:0000256" key="1">
    <source>
        <dbReference type="SAM" id="SignalP"/>
    </source>
</evidence>
<name>A0A2M4DAU8_ANODA</name>
<feature type="chain" id="PRO_5014992824" evidence="1">
    <location>
        <begin position="21"/>
        <end position="93"/>
    </location>
</feature>
<organism evidence="2">
    <name type="scientific">Anopheles darlingi</name>
    <name type="common">Mosquito</name>
    <dbReference type="NCBI Taxonomy" id="43151"/>
    <lineage>
        <taxon>Eukaryota</taxon>
        <taxon>Metazoa</taxon>
        <taxon>Ecdysozoa</taxon>
        <taxon>Arthropoda</taxon>
        <taxon>Hexapoda</taxon>
        <taxon>Insecta</taxon>
        <taxon>Pterygota</taxon>
        <taxon>Neoptera</taxon>
        <taxon>Endopterygota</taxon>
        <taxon>Diptera</taxon>
        <taxon>Nematocera</taxon>
        <taxon>Culicoidea</taxon>
        <taxon>Culicidae</taxon>
        <taxon>Anophelinae</taxon>
        <taxon>Anopheles</taxon>
    </lineage>
</organism>